<dbReference type="VEuPathDB" id="FungiDB:H257_01337"/>
<comment type="caution">
    <text evidence="5">The sequence shown here is derived from an EMBL/GenBank/DDBJ whole genome shotgun (WGS) entry which is preliminary data.</text>
</comment>
<dbReference type="SMART" id="SM00184">
    <property type="entry name" value="RING"/>
    <property type="match status" value="1"/>
</dbReference>
<evidence type="ECO:0000259" key="3">
    <source>
        <dbReference type="PROSITE" id="PS50089"/>
    </source>
</evidence>
<evidence type="ECO:0000259" key="4">
    <source>
        <dbReference type="PROSITE" id="PS50195"/>
    </source>
</evidence>
<evidence type="ECO:0008006" key="7">
    <source>
        <dbReference type="Google" id="ProtNLM"/>
    </source>
</evidence>
<dbReference type="InterPro" id="IPR036910">
    <property type="entry name" value="HMG_box_dom_sf"/>
</dbReference>
<organism evidence="5 6">
    <name type="scientific">Aphanomyces astaci</name>
    <name type="common">Crayfish plague agent</name>
    <dbReference type="NCBI Taxonomy" id="112090"/>
    <lineage>
        <taxon>Eukaryota</taxon>
        <taxon>Sar</taxon>
        <taxon>Stramenopiles</taxon>
        <taxon>Oomycota</taxon>
        <taxon>Saprolegniomycetes</taxon>
        <taxon>Saprolegniales</taxon>
        <taxon>Verrucalvaceae</taxon>
        <taxon>Aphanomyces</taxon>
    </lineage>
</organism>
<dbReference type="SUPFAM" id="SSF57850">
    <property type="entry name" value="RING/U-box"/>
    <property type="match status" value="1"/>
</dbReference>
<protein>
    <recommendedName>
        <fullName evidence="7">RING-type domain-containing protein</fullName>
    </recommendedName>
</protein>
<dbReference type="PANTHER" id="PTHR22765">
    <property type="entry name" value="RING FINGER AND PROTEASE ASSOCIATED DOMAIN-CONTAINING"/>
    <property type="match status" value="1"/>
</dbReference>
<keyword evidence="1" id="KW-0863">Zinc-finger</keyword>
<dbReference type="PANTHER" id="PTHR22765:SF434">
    <property type="entry name" value="GB|AAD18119.1-RELATED"/>
    <property type="match status" value="1"/>
</dbReference>
<evidence type="ECO:0000256" key="1">
    <source>
        <dbReference type="PROSITE-ProRule" id="PRU00175"/>
    </source>
</evidence>
<dbReference type="CDD" id="cd06093">
    <property type="entry name" value="PX_domain"/>
    <property type="match status" value="1"/>
</dbReference>
<dbReference type="GO" id="GO:0008270">
    <property type="term" value="F:zinc ion binding"/>
    <property type="evidence" value="ECO:0007669"/>
    <property type="project" value="UniProtKB-KW"/>
</dbReference>
<dbReference type="GO" id="GO:0035091">
    <property type="term" value="F:phosphatidylinositol binding"/>
    <property type="evidence" value="ECO:0007669"/>
    <property type="project" value="InterPro"/>
</dbReference>
<dbReference type="PROSITE" id="PS50195">
    <property type="entry name" value="PX"/>
    <property type="match status" value="1"/>
</dbReference>
<dbReference type="InterPro" id="IPR013083">
    <property type="entry name" value="Znf_RING/FYVE/PHD"/>
</dbReference>
<dbReference type="SUPFAM" id="SSF64268">
    <property type="entry name" value="PX domain"/>
    <property type="match status" value="1"/>
</dbReference>
<dbReference type="VEuPathDB" id="FungiDB:H257_01336"/>
<name>A0A397AHD7_APHAT</name>
<dbReference type="GO" id="GO:0061630">
    <property type="term" value="F:ubiquitin protein ligase activity"/>
    <property type="evidence" value="ECO:0007669"/>
    <property type="project" value="TreeGrafter"/>
</dbReference>
<dbReference type="InterPro" id="IPR036871">
    <property type="entry name" value="PX_dom_sf"/>
</dbReference>
<dbReference type="EMBL" id="QUSZ01006048">
    <property type="protein sequence ID" value="RHY07152.1"/>
    <property type="molecule type" value="Genomic_DNA"/>
</dbReference>
<dbReference type="Proteomes" id="UP000265427">
    <property type="component" value="Unassembled WGS sequence"/>
</dbReference>
<accession>A0A397AHD7</accession>
<dbReference type="AlphaFoldDB" id="A0A397AHD7"/>
<feature type="domain" description="PX" evidence="4">
    <location>
        <begin position="242"/>
        <end position="384"/>
    </location>
</feature>
<dbReference type="GO" id="GO:0006511">
    <property type="term" value="P:ubiquitin-dependent protein catabolic process"/>
    <property type="evidence" value="ECO:0007669"/>
    <property type="project" value="TreeGrafter"/>
</dbReference>
<dbReference type="InterPro" id="IPR051826">
    <property type="entry name" value="E3_ubiquitin-ligase_domain"/>
</dbReference>
<evidence type="ECO:0000313" key="6">
    <source>
        <dbReference type="Proteomes" id="UP000265427"/>
    </source>
</evidence>
<sequence length="464" mass="52645">MVVLADFDIDTVALAMESQALSDDENGIQVGRRHVCIDVSRYYLYDWGFLCHDFYSSSTPLDVSGPVLAVHHADTSSRFADLLASAATANDHFQSPPNKELYRVVSKQWKDISAPDKAKFKTKMDRAMAKMQQELPTLSALYQPLPKNSTKPPPHDAKKLDEPASPTSLKVATVQDQVDALVALMERRFKVKCENNFPFYNLHSRPHITTTTTTAAHSNMTTHHRLQSFDEDAQHLLEDGMKQITVEATANTKILYGSEKFTLYTILVMCPITHAWWIIQKRYSEFFSLRHKLLKIAKRALKTHPEVVQLLQPLGEFAFPKKYLRTDTPEIMNERRDAFKRLTSTLLAIRSSFVLHMLQAPQRQLVLNQVVDTIEAFLSVPDCQKEGELRHASITRVSESVEEKSLPACDEEMCPICLYDFADAPECTLHLGCGHVFHKDCVVPWLEQTMSCPLCRQESTHGVL</sequence>
<feature type="compositionally biased region" description="Basic and acidic residues" evidence="2">
    <location>
        <begin position="153"/>
        <end position="162"/>
    </location>
</feature>
<dbReference type="PROSITE" id="PS50089">
    <property type="entry name" value="ZF_RING_2"/>
    <property type="match status" value="1"/>
</dbReference>
<gene>
    <name evidence="5" type="ORF">DYB36_004846</name>
</gene>
<dbReference type="CDD" id="cd16454">
    <property type="entry name" value="RING-H2_PA-TM-RING"/>
    <property type="match status" value="1"/>
</dbReference>
<feature type="domain" description="RING-type" evidence="3">
    <location>
        <begin position="414"/>
        <end position="456"/>
    </location>
</feature>
<reference evidence="5 6" key="1">
    <citation type="submission" date="2018-08" db="EMBL/GenBank/DDBJ databases">
        <title>Aphanomyces genome sequencing and annotation.</title>
        <authorList>
            <person name="Minardi D."/>
            <person name="Oidtmann B."/>
            <person name="Van Der Giezen M."/>
            <person name="Studholme D.J."/>
        </authorList>
    </citation>
    <scope>NUCLEOTIDE SEQUENCE [LARGE SCALE GENOMIC DNA]</scope>
    <source>
        <strain evidence="5 6">Kv</strain>
    </source>
</reference>
<dbReference type="SUPFAM" id="SSF47095">
    <property type="entry name" value="HMG-box"/>
    <property type="match status" value="1"/>
</dbReference>
<dbReference type="Gene3D" id="3.30.40.10">
    <property type="entry name" value="Zinc/RING finger domain, C3HC4 (zinc finger)"/>
    <property type="match status" value="1"/>
</dbReference>
<feature type="region of interest" description="Disordered" evidence="2">
    <location>
        <begin position="143"/>
        <end position="168"/>
    </location>
</feature>
<dbReference type="InterPro" id="IPR001683">
    <property type="entry name" value="PX_dom"/>
</dbReference>
<keyword evidence="1" id="KW-0479">Metal-binding</keyword>
<dbReference type="Gene3D" id="3.30.1520.10">
    <property type="entry name" value="Phox-like domain"/>
    <property type="match status" value="1"/>
</dbReference>
<proteinExistence type="predicted"/>
<dbReference type="Pfam" id="PF13639">
    <property type="entry name" value="zf-RING_2"/>
    <property type="match status" value="1"/>
</dbReference>
<keyword evidence="1" id="KW-0862">Zinc</keyword>
<evidence type="ECO:0000256" key="2">
    <source>
        <dbReference type="SAM" id="MobiDB-lite"/>
    </source>
</evidence>
<dbReference type="InterPro" id="IPR001841">
    <property type="entry name" value="Znf_RING"/>
</dbReference>
<evidence type="ECO:0000313" key="5">
    <source>
        <dbReference type="EMBL" id="RHY07152.1"/>
    </source>
</evidence>